<sequence length="81" mass="9170">MIMLIKHLVLALHACIIAIDTETDSLVQETIKEVFSDCTTLTIAHRLNTITNYDRILVLDQGQVCMSYILMYISLITTVNI</sequence>
<protein>
    <submittedName>
        <fullName evidence="2">ABCC5</fullName>
    </submittedName>
</protein>
<dbReference type="PANTHER" id="PTHR43394">
    <property type="entry name" value="ATP-DEPENDENT PERMEASE MDL1, MITOCHONDRIAL"/>
    <property type="match status" value="1"/>
</dbReference>
<feature type="chain" id="PRO_5029792088" evidence="1">
    <location>
        <begin position="19"/>
        <end position="81"/>
    </location>
</feature>
<comment type="caution">
    <text evidence="2">The sequence shown here is derived from an EMBL/GenBank/DDBJ whole genome shotgun (WGS) entry which is preliminary data.</text>
</comment>
<dbReference type="EMBL" id="VXIV02002033">
    <property type="protein sequence ID" value="KAF6027747.1"/>
    <property type="molecule type" value="Genomic_DNA"/>
</dbReference>
<dbReference type="AlphaFoldDB" id="A0A7J7JP16"/>
<dbReference type="SUPFAM" id="SSF52540">
    <property type="entry name" value="P-loop containing nucleoside triphosphate hydrolases"/>
    <property type="match status" value="1"/>
</dbReference>
<dbReference type="PANTHER" id="PTHR43394:SF1">
    <property type="entry name" value="ATP-BINDING CASSETTE SUB-FAMILY B MEMBER 10, MITOCHONDRIAL"/>
    <property type="match status" value="1"/>
</dbReference>
<evidence type="ECO:0000313" key="3">
    <source>
        <dbReference type="Proteomes" id="UP000593567"/>
    </source>
</evidence>
<organism evidence="2 3">
    <name type="scientific">Bugula neritina</name>
    <name type="common">Brown bryozoan</name>
    <name type="synonym">Sertularia neritina</name>
    <dbReference type="NCBI Taxonomy" id="10212"/>
    <lineage>
        <taxon>Eukaryota</taxon>
        <taxon>Metazoa</taxon>
        <taxon>Spiralia</taxon>
        <taxon>Lophotrochozoa</taxon>
        <taxon>Bryozoa</taxon>
        <taxon>Gymnolaemata</taxon>
        <taxon>Cheilostomatida</taxon>
        <taxon>Flustrina</taxon>
        <taxon>Buguloidea</taxon>
        <taxon>Bugulidae</taxon>
        <taxon>Bugula</taxon>
    </lineage>
</organism>
<dbReference type="Gene3D" id="3.40.50.300">
    <property type="entry name" value="P-loop containing nucleotide triphosphate hydrolases"/>
    <property type="match status" value="1"/>
</dbReference>
<gene>
    <name evidence="2" type="ORF">EB796_013936</name>
</gene>
<name>A0A7J7JP16_BUGNE</name>
<proteinExistence type="predicted"/>
<reference evidence="2" key="1">
    <citation type="submission" date="2020-06" db="EMBL/GenBank/DDBJ databases">
        <title>Draft genome of Bugula neritina, a colonial animal packing powerful symbionts and potential medicines.</title>
        <authorList>
            <person name="Rayko M."/>
        </authorList>
    </citation>
    <scope>NUCLEOTIDE SEQUENCE [LARGE SCALE GENOMIC DNA]</scope>
    <source>
        <strain evidence="2">Kwan_BN1</strain>
    </source>
</reference>
<dbReference type="InterPro" id="IPR027417">
    <property type="entry name" value="P-loop_NTPase"/>
</dbReference>
<accession>A0A7J7JP16</accession>
<evidence type="ECO:0000256" key="1">
    <source>
        <dbReference type="SAM" id="SignalP"/>
    </source>
</evidence>
<keyword evidence="3" id="KW-1185">Reference proteome</keyword>
<evidence type="ECO:0000313" key="2">
    <source>
        <dbReference type="EMBL" id="KAF6027747.1"/>
    </source>
</evidence>
<dbReference type="GO" id="GO:0015421">
    <property type="term" value="F:ABC-type oligopeptide transporter activity"/>
    <property type="evidence" value="ECO:0007669"/>
    <property type="project" value="TreeGrafter"/>
</dbReference>
<dbReference type="OrthoDB" id="6500128at2759"/>
<feature type="signal peptide" evidence="1">
    <location>
        <begin position="1"/>
        <end position="18"/>
    </location>
</feature>
<dbReference type="InterPro" id="IPR039421">
    <property type="entry name" value="Type_1_exporter"/>
</dbReference>
<dbReference type="Proteomes" id="UP000593567">
    <property type="component" value="Unassembled WGS sequence"/>
</dbReference>
<keyword evidence="1" id="KW-0732">Signal</keyword>